<dbReference type="Proteomes" id="UP000823388">
    <property type="component" value="Chromosome 2K"/>
</dbReference>
<feature type="region of interest" description="Disordered" evidence="1">
    <location>
        <begin position="1"/>
        <end position="35"/>
    </location>
</feature>
<keyword evidence="3" id="KW-1185">Reference proteome</keyword>
<evidence type="ECO:0000313" key="2">
    <source>
        <dbReference type="EMBL" id="KAG2640363.1"/>
    </source>
</evidence>
<accession>A0A8T0W6S4</accession>
<evidence type="ECO:0000256" key="1">
    <source>
        <dbReference type="SAM" id="MobiDB-lite"/>
    </source>
</evidence>
<evidence type="ECO:0000313" key="3">
    <source>
        <dbReference type="Proteomes" id="UP000823388"/>
    </source>
</evidence>
<sequence length="131" mass="14030">MTARARNRKTGAELRARARQPRSNPSVASGSDPPGGATGLLGWTWALPGRFVRSFSSLKSQPLAAATLDGLIAGARRRCPAFSVVSSPRRRARTVVAPPPCVLLPFFKSNYPTASLPFSNGDLGKFFFDGR</sequence>
<dbReference type="EMBL" id="CM029039">
    <property type="protein sequence ID" value="KAG2640363.1"/>
    <property type="molecule type" value="Genomic_DNA"/>
</dbReference>
<reference evidence="2" key="1">
    <citation type="submission" date="2020-05" db="EMBL/GenBank/DDBJ databases">
        <title>WGS assembly of Panicum virgatum.</title>
        <authorList>
            <person name="Lovell J.T."/>
            <person name="Jenkins J."/>
            <person name="Shu S."/>
            <person name="Juenger T.E."/>
            <person name="Schmutz J."/>
        </authorList>
    </citation>
    <scope>NUCLEOTIDE SEQUENCE</scope>
    <source>
        <strain evidence="2">AP13</strain>
    </source>
</reference>
<dbReference type="AlphaFoldDB" id="A0A8T0W6S4"/>
<organism evidence="2 3">
    <name type="scientific">Panicum virgatum</name>
    <name type="common">Blackwell switchgrass</name>
    <dbReference type="NCBI Taxonomy" id="38727"/>
    <lineage>
        <taxon>Eukaryota</taxon>
        <taxon>Viridiplantae</taxon>
        <taxon>Streptophyta</taxon>
        <taxon>Embryophyta</taxon>
        <taxon>Tracheophyta</taxon>
        <taxon>Spermatophyta</taxon>
        <taxon>Magnoliopsida</taxon>
        <taxon>Liliopsida</taxon>
        <taxon>Poales</taxon>
        <taxon>Poaceae</taxon>
        <taxon>PACMAD clade</taxon>
        <taxon>Panicoideae</taxon>
        <taxon>Panicodae</taxon>
        <taxon>Paniceae</taxon>
        <taxon>Panicinae</taxon>
        <taxon>Panicum</taxon>
        <taxon>Panicum sect. Hiantes</taxon>
    </lineage>
</organism>
<name>A0A8T0W6S4_PANVG</name>
<protein>
    <submittedName>
        <fullName evidence="2">Uncharacterized protein</fullName>
    </submittedName>
</protein>
<proteinExistence type="predicted"/>
<comment type="caution">
    <text evidence="2">The sequence shown here is derived from an EMBL/GenBank/DDBJ whole genome shotgun (WGS) entry which is preliminary data.</text>
</comment>
<gene>
    <name evidence="2" type="ORF">PVAP13_2KG088016</name>
</gene>